<dbReference type="Proteomes" id="UP001367508">
    <property type="component" value="Unassembled WGS sequence"/>
</dbReference>
<keyword evidence="2" id="KW-1185">Reference proteome</keyword>
<name>A0AAN9QBP4_CANGL</name>
<evidence type="ECO:0000313" key="1">
    <source>
        <dbReference type="EMBL" id="KAK7329074.1"/>
    </source>
</evidence>
<evidence type="ECO:0000313" key="2">
    <source>
        <dbReference type="Proteomes" id="UP001367508"/>
    </source>
</evidence>
<comment type="caution">
    <text evidence="1">The sequence shown here is derived from an EMBL/GenBank/DDBJ whole genome shotgun (WGS) entry which is preliminary data.</text>
</comment>
<organism evidence="1 2">
    <name type="scientific">Canavalia gladiata</name>
    <name type="common">Sword bean</name>
    <name type="synonym">Dolichos gladiatus</name>
    <dbReference type="NCBI Taxonomy" id="3824"/>
    <lineage>
        <taxon>Eukaryota</taxon>
        <taxon>Viridiplantae</taxon>
        <taxon>Streptophyta</taxon>
        <taxon>Embryophyta</taxon>
        <taxon>Tracheophyta</taxon>
        <taxon>Spermatophyta</taxon>
        <taxon>Magnoliopsida</taxon>
        <taxon>eudicotyledons</taxon>
        <taxon>Gunneridae</taxon>
        <taxon>Pentapetalae</taxon>
        <taxon>rosids</taxon>
        <taxon>fabids</taxon>
        <taxon>Fabales</taxon>
        <taxon>Fabaceae</taxon>
        <taxon>Papilionoideae</taxon>
        <taxon>50 kb inversion clade</taxon>
        <taxon>NPAAA clade</taxon>
        <taxon>indigoferoid/millettioid clade</taxon>
        <taxon>Phaseoleae</taxon>
        <taxon>Canavalia</taxon>
    </lineage>
</organism>
<reference evidence="1 2" key="1">
    <citation type="submission" date="2024-01" db="EMBL/GenBank/DDBJ databases">
        <title>The genomes of 5 underutilized Papilionoideae crops provide insights into root nodulation and disease resistanc.</title>
        <authorList>
            <person name="Jiang F."/>
        </authorList>
    </citation>
    <scope>NUCLEOTIDE SEQUENCE [LARGE SCALE GENOMIC DNA]</scope>
    <source>
        <strain evidence="1">LVBAO_FW01</strain>
        <tissue evidence="1">Leaves</tissue>
    </source>
</reference>
<proteinExistence type="predicted"/>
<dbReference type="AlphaFoldDB" id="A0AAN9QBP4"/>
<sequence>MEGGFLSVAVGTSFAWNWFSFSSMVNRLQDESRSKNSSRYRFESDHVNNVMNGGIMNSISALGIGSLTQFVISKHFYIATCRTLRNSSINSKILVATSHTYSVGVPPYGAYQLLAQIALILSNITNFLEVLNHQVTGVVSLISEPAHLIMVEENVASLSRLGFHNITLAM</sequence>
<dbReference type="EMBL" id="JAYMYQ010000005">
    <property type="protein sequence ID" value="KAK7329074.1"/>
    <property type="molecule type" value="Genomic_DNA"/>
</dbReference>
<protein>
    <submittedName>
        <fullName evidence="1">Uncharacterized protein</fullName>
    </submittedName>
</protein>
<accession>A0AAN9QBP4</accession>
<gene>
    <name evidence="1" type="ORF">VNO77_23220</name>
</gene>